<dbReference type="InterPro" id="IPR007372">
    <property type="entry name" value="Lipid/polyisoprenoid-bd_YceI"/>
</dbReference>
<comment type="caution">
    <text evidence="3">The sequence shown here is derived from an EMBL/GenBank/DDBJ whole genome shotgun (WGS) entry which is preliminary data.</text>
</comment>
<evidence type="ECO:0000313" key="3">
    <source>
        <dbReference type="EMBL" id="MEE2567409.1"/>
    </source>
</evidence>
<dbReference type="PANTHER" id="PTHR34406:SF1">
    <property type="entry name" value="PROTEIN YCEI"/>
    <property type="match status" value="1"/>
</dbReference>
<dbReference type="RefSeq" id="WP_330196970.1">
    <property type="nucleotide sequence ID" value="NZ_JAZDRO010000005.1"/>
</dbReference>
<dbReference type="Gene3D" id="2.40.128.110">
    <property type="entry name" value="Lipid/polyisoprenoid-binding, YceI-like"/>
    <property type="match status" value="1"/>
</dbReference>
<feature type="chain" id="PRO_5045097944" evidence="1">
    <location>
        <begin position="18"/>
        <end position="186"/>
    </location>
</feature>
<organism evidence="3 4">
    <name type="scientific">Hyphobacterium marinum</name>
    <dbReference type="NCBI Taxonomy" id="3116574"/>
    <lineage>
        <taxon>Bacteria</taxon>
        <taxon>Pseudomonadati</taxon>
        <taxon>Pseudomonadota</taxon>
        <taxon>Alphaproteobacteria</taxon>
        <taxon>Maricaulales</taxon>
        <taxon>Maricaulaceae</taxon>
        <taxon>Hyphobacterium</taxon>
    </lineage>
</organism>
<accession>A0ABU7M0Q7</accession>
<dbReference type="SUPFAM" id="SSF101874">
    <property type="entry name" value="YceI-like"/>
    <property type="match status" value="1"/>
</dbReference>
<gene>
    <name evidence="3" type="ORF">V0U35_12045</name>
</gene>
<keyword evidence="4" id="KW-1185">Reference proteome</keyword>
<name>A0ABU7M0Q7_9PROT</name>
<evidence type="ECO:0000313" key="4">
    <source>
        <dbReference type="Proteomes" id="UP001310692"/>
    </source>
</evidence>
<dbReference type="Proteomes" id="UP001310692">
    <property type="component" value="Unassembled WGS sequence"/>
</dbReference>
<feature type="domain" description="Lipid/polyisoprenoid-binding YceI-like" evidence="2">
    <location>
        <begin position="19"/>
        <end position="183"/>
    </location>
</feature>
<feature type="signal peptide" evidence="1">
    <location>
        <begin position="1"/>
        <end position="17"/>
    </location>
</feature>
<reference evidence="3 4" key="1">
    <citation type="submission" date="2024-01" db="EMBL/GenBank/DDBJ databases">
        <title>Hyphobacterium bacterium isolated from marine sediment.</title>
        <authorList>
            <person name="Zhao S."/>
        </authorList>
    </citation>
    <scope>NUCLEOTIDE SEQUENCE [LARGE SCALE GENOMIC DNA]</scope>
    <source>
        <strain evidence="3 4">Y60-23</strain>
    </source>
</reference>
<dbReference type="Pfam" id="PF04264">
    <property type="entry name" value="YceI"/>
    <property type="match status" value="1"/>
</dbReference>
<evidence type="ECO:0000256" key="1">
    <source>
        <dbReference type="SAM" id="SignalP"/>
    </source>
</evidence>
<protein>
    <submittedName>
        <fullName evidence="3">YceI family protein</fullName>
    </submittedName>
</protein>
<keyword evidence="1" id="KW-0732">Signal</keyword>
<dbReference type="InterPro" id="IPR036761">
    <property type="entry name" value="TTHA0802/YceI-like_sf"/>
</dbReference>
<proteinExistence type="predicted"/>
<sequence>MFKTALIALLAAPAAWASDWVVDTDASTMTFETEAFGGPVSGEITDFEADIRLDPDAPGDGRIEARAGVASVDAGSSEFNDPLQSRAGFNPEAHPDARFVSTAISEVMDCEAEPPARCFSADGELTIRGETRPATLDFRLAIDGARATADGQLVVHRDDFGIGGSAWGDAAVDVTVNIHIEATEAP</sequence>
<dbReference type="EMBL" id="JAZDRO010000005">
    <property type="protein sequence ID" value="MEE2567409.1"/>
    <property type="molecule type" value="Genomic_DNA"/>
</dbReference>
<dbReference type="SMART" id="SM00867">
    <property type="entry name" value="YceI"/>
    <property type="match status" value="1"/>
</dbReference>
<evidence type="ECO:0000259" key="2">
    <source>
        <dbReference type="SMART" id="SM00867"/>
    </source>
</evidence>
<dbReference type="PANTHER" id="PTHR34406">
    <property type="entry name" value="PROTEIN YCEI"/>
    <property type="match status" value="1"/>
</dbReference>